<protein>
    <recommendedName>
        <fullName evidence="12">snRNA transcription factor</fullName>
    </recommendedName>
</protein>
<feature type="compositionally biased region" description="Gly residues" evidence="7">
    <location>
        <begin position="1088"/>
        <end position="1099"/>
    </location>
</feature>
<evidence type="ECO:0000256" key="7">
    <source>
        <dbReference type="SAM" id="MobiDB-lite"/>
    </source>
</evidence>
<name>A0A8J4GIB4_9CHLO</name>
<organism evidence="9 10">
    <name type="scientific">Volvox reticuliferus</name>
    <dbReference type="NCBI Taxonomy" id="1737510"/>
    <lineage>
        <taxon>Eukaryota</taxon>
        <taxon>Viridiplantae</taxon>
        <taxon>Chlorophyta</taxon>
        <taxon>core chlorophytes</taxon>
        <taxon>Chlorophyceae</taxon>
        <taxon>CS clade</taxon>
        <taxon>Chlamydomonadales</taxon>
        <taxon>Volvocaceae</taxon>
        <taxon>Volvox</taxon>
    </lineage>
</organism>
<comment type="similarity">
    <text evidence="2">Belongs to the SNAPC3/SRD2 family.</text>
</comment>
<gene>
    <name evidence="8" type="ORF">Vretifemale_20248</name>
    <name evidence="9" type="ORF">Vretimale_11745</name>
</gene>
<evidence type="ECO:0000256" key="1">
    <source>
        <dbReference type="ARBA" id="ARBA00004123"/>
    </source>
</evidence>
<feature type="region of interest" description="Disordered" evidence="7">
    <location>
        <begin position="132"/>
        <end position="158"/>
    </location>
</feature>
<dbReference type="GO" id="GO:0003681">
    <property type="term" value="F:bent DNA binding"/>
    <property type="evidence" value="ECO:0007669"/>
    <property type="project" value="TreeGrafter"/>
</dbReference>
<dbReference type="GO" id="GO:0001046">
    <property type="term" value="F:core promoter sequence-specific DNA binding"/>
    <property type="evidence" value="ECO:0007669"/>
    <property type="project" value="TreeGrafter"/>
</dbReference>
<feature type="region of interest" description="Disordered" evidence="7">
    <location>
        <begin position="519"/>
        <end position="561"/>
    </location>
</feature>
<evidence type="ECO:0000256" key="5">
    <source>
        <dbReference type="ARBA" id="ARBA00023163"/>
    </source>
</evidence>
<dbReference type="GO" id="GO:0001006">
    <property type="term" value="F:RNA polymerase III type 3 promoter sequence-specific DNA binding"/>
    <property type="evidence" value="ECO:0007669"/>
    <property type="project" value="TreeGrafter"/>
</dbReference>
<accession>A0A8J4GIB4</accession>
<keyword evidence="11" id="KW-1185">Reference proteome</keyword>
<dbReference type="GO" id="GO:0019185">
    <property type="term" value="C:snRNA-activating protein complex"/>
    <property type="evidence" value="ECO:0007669"/>
    <property type="project" value="TreeGrafter"/>
</dbReference>
<dbReference type="GO" id="GO:0005634">
    <property type="term" value="C:nucleus"/>
    <property type="evidence" value="ECO:0007669"/>
    <property type="project" value="UniProtKB-SubCell"/>
</dbReference>
<dbReference type="Proteomes" id="UP000722791">
    <property type="component" value="Unassembled WGS sequence"/>
</dbReference>
<feature type="compositionally biased region" description="Basic residues" evidence="7">
    <location>
        <begin position="1106"/>
        <end position="1115"/>
    </location>
</feature>
<comment type="subcellular location">
    <subcellularLocation>
        <location evidence="1">Nucleus</location>
    </subcellularLocation>
</comment>
<evidence type="ECO:0000313" key="9">
    <source>
        <dbReference type="EMBL" id="GIM07678.1"/>
    </source>
</evidence>
<dbReference type="Proteomes" id="UP000747110">
    <property type="component" value="Unassembled WGS sequence"/>
</dbReference>
<feature type="region of interest" description="Disordered" evidence="7">
    <location>
        <begin position="643"/>
        <end position="671"/>
    </location>
</feature>
<feature type="compositionally biased region" description="Gly residues" evidence="7">
    <location>
        <begin position="453"/>
        <end position="462"/>
    </location>
</feature>
<dbReference type="EMBL" id="BNCQ01000024">
    <property type="protein sequence ID" value="GIM07678.1"/>
    <property type="molecule type" value="Genomic_DNA"/>
</dbReference>
<evidence type="ECO:0000256" key="2">
    <source>
        <dbReference type="ARBA" id="ARBA00010410"/>
    </source>
</evidence>
<comment type="caution">
    <text evidence="9">The sequence shown here is derived from an EMBL/GenBank/DDBJ whole genome shotgun (WGS) entry which is preliminary data.</text>
</comment>
<dbReference type="AlphaFoldDB" id="A0A8J4GIB4"/>
<sequence>MATGRGIATDRAAPAPGVQNDAPRRPSLALQPFAYDGLQILPVAPTAAGLVAVVPPPLLGLHRTAPFRVSEYDERCRIAVMALEAALGLGEPGDAEITAQRASTSGVDLDLGEDLRADLDLSDLAVPLPPGISRAFGDSNRNSPACETEHDPQDFRPSISPYALITAGTRAEGTATVAETDGPAGLSPAAAEARTPPIQPSPQSAGEVAAASVEKLEEKAGGFKQESHSGGSPTDSDVLVAAMAVPVGERQRARSRAGESCQNGVGPQRQDPGRQDAPGRGRVPGAGPGCKGEIPHQQEGAVAQEPAASPSDRSNLNGAGAAQLPAHGPGRPVGGEQQPQGPQQLFQQPPENHQPKPQDDDERPAKRRRLVPAWLRRDYHLSPREVATAATAADADGVKAGNQQPMLEPKTQRARKGTGKCGKAKGQPQHRQQPLVDGAPAVTGDVQAAGPSSGPGGGGGGSSTNNGRPAGGVGAAVQQQRLPGEEEEKGKEKQALAWWDSLVAAAPKLESLKRALRAVTPQPQPHGGTNGKGLDAGDSPRDGDVDEEERELQEEVERGERARQRWLDGEYDELHVEEACGRARQRGRAKVAGTDHVVALTGGVYGHAAEAEGSFGWQRRLPTAAAAALERIQLAVNGPQQLAPHAMGLRGGRHSAEGPARDQLRGGAEPADSSLKDELVLWLVVCGPGQPQVLHEEYLVLGSQYLSDLRDVLGCATEDAMRQAAQVALAQVPMSAAAAGNDENDGRCAVGRGRVRNRSRSSGGGGRTLEAEAAGEAATGPPARRGGRNSRRPARGRGRAGSRMPPPDSAVRTAHSGDGAVTAAAAVAVAGGDGNQNADNTEAMTLPPLLPLGSSVGLLPPSYGSYFFVEGCFYTDVRHPDAEDYTAPIRELCSAYGVRPTYLRPERGWRPALLRHDDGLLPAPTAMHTTRFSELTLRQANHPTGIFCHRACCEHLMFVRDVRRWHLGDPADRSAFPVRLRTRDRAGAPVARRRCSLCEARYAELVTHDDPLAPSNPAVMCRHCFDLLHVGSNGERLAPNVIVQPYNPALDIIKQGTWAPSAGARATLNAAADTSGGGGNKDHSAGIWSGGTVAGGAGRSGAVSKRSGRQRSSRR</sequence>
<dbReference type="GO" id="GO:0000978">
    <property type="term" value="F:RNA polymerase II cis-regulatory region sequence-specific DNA binding"/>
    <property type="evidence" value="ECO:0007669"/>
    <property type="project" value="TreeGrafter"/>
</dbReference>
<keyword evidence="3" id="KW-0805">Transcription regulation</keyword>
<dbReference type="PANTHER" id="PTHR13421">
    <property type="entry name" value="SNRNA-ACTIVATING PROTEIN COMPLEX SUBUNIT 3"/>
    <property type="match status" value="1"/>
</dbReference>
<reference evidence="9" key="1">
    <citation type="journal article" date="2021" name="Proc. Natl. Acad. Sci. U.S.A.">
        <title>Three genomes in the algal genus Volvox reveal the fate of a haploid sex-determining region after a transition to homothallism.</title>
        <authorList>
            <person name="Yamamoto K."/>
            <person name="Hamaji T."/>
            <person name="Kawai-Toyooka H."/>
            <person name="Matsuzaki R."/>
            <person name="Takahashi F."/>
            <person name="Nishimura Y."/>
            <person name="Kawachi M."/>
            <person name="Noguchi H."/>
            <person name="Minakuchi Y."/>
            <person name="Umen J.G."/>
            <person name="Toyoda A."/>
            <person name="Nozaki H."/>
        </authorList>
    </citation>
    <scope>NUCLEOTIDE SEQUENCE</scope>
    <source>
        <strain evidence="9">NIES-3785</strain>
        <strain evidence="8">NIES-3786</strain>
    </source>
</reference>
<evidence type="ECO:0000313" key="11">
    <source>
        <dbReference type="Proteomes" id="UP000747110"/>
    </source>
</evidence>
<dbReference type="GO" id="GO:0042796">
    <property type="term" value="P:snRNA transcription by RNA polymerase III"/>
    <property type="evidence" value="ECO:0007669"/>
    <property type="project" value="TreeGrafter"/>
</dbReference>
<keyword evidence="5" id="KW-0804">Transcription</keyword>
<evidence type="ECO:0000313" key="8">
    <source>
        <dbReference type="EMBL" id="GIL92742.1"/>
    </source>
</evidence>
<feature type="region of interest" description="Disordered" evidence="7">
    <location>
        <begin position="1"/>
        <end position="24"/>
    </location>
</feature>
<feature type="compositionally biased region" description="Basic and acidic residues" evidence="7">
    <location>
        <begin position="654"/>
        <end position="664"/>
    </location>
</feature>
<dbReference type="EMBL" id="BNCP01000082">
    <property type="protein sequence ID" value="GIL92742.1"/>
    <property type="molecule type" value="Genomic_DNA"/>
</dbReference>
<evidence type="ECO:0000256" key="4">
    <source>
        <dbReference type="ARBA" id="ARBA00023125"/>
    </source>
</evidence>
<feature type="compositionally biased region" description="Low complexity" evidence="7">
    <location>
        <begin position="771"/>
        <end position="784"/>
    </location>
</feature>
<proteinExistence type="inferred from homology"/>
<evidence type="ECO:0008006" key="12">
    <source>
        <dbReference type="Google" id="ProtNLM"/>
    </source>
</evidence>
<feature type="region of interest" description="Disordered" evidence="7">
    <location>
        <begin position="249"/>
        <end position="494"/>
    </location>
</feature>
<feature type="region of interest" description="Disordered" evidence="7">
    <location>
        <begin position="736"/>
        <end position="817"/>
    </location>
</feature>
<feature type="region of interest" description="Disordered" evidence="7">
    <location>
        <begin position="171"/>
        <end position="211"/>
    </location>
</feature>
<feature type="compositionally biased region" description="Basic residues" evidence="7">
    <location>
        <begin position="785"/>
        <end position="800"/>
    </location>
</feature>
<keyword evidence="4" id="KW-0238">DNA-binding</keyword>
<dbReference type="Pfam" id="PF12251">
    <property type="entry name" value="SNAPC3"/>
    <property type="match status" value="1"/>
</dbReference>
<dbReference type="OrthoDB" id="549257at2759"/>
<feature type="compositionally biased region" description="Low complexity" evidence="7">
    <location>
        <begin position="328"/>
        <end position="350"/>
    </location>
</feature>
<feature type="region of interest" description="Disordered" evidence="7">
    <location>
        <begin position="1072"/>
        <end position="1115"/>
    </location>
</feature>
<dbReference type="GO" id="GO:0042795">
    <property type="term" value="P:snRNA transcription by RNA polymerase II"/>
    <property type="evidence" value="ECO:0007669"/>
    <property type="project" value="TreeGrafter"/>
</dbReference>
<evidence type="ECO:0000256" key="3">
    <source>
        <dbReference type="ARBA" id="ARBA00023015"/>
    </source>
</evidence>
<dbReference type="InterPro" id="IPR022042">
    <property type="entry name" value="snRNA-activating_su3"/>
</dbReference>
<evidence type="ECO:0000313" key="10">
    <source>
        <dbReference type="Proteomes" id="UP000722791"/>
    </source>
</evidence>
<dbReference type="PANTHER" id="PTHR13421:SF16">
    <property type="entry name" value="SNRNA-ACTIVATING PROTEIN COMPLEX SUBUNIT 3"/>
    <property type="match status" value="1"/>
</dbReference>
<evidence type="ECO:0000256" key="6">
    <source>
        <dbReference type="ARBA" id="ARBA00023242"/>
    </source>
</evidence>
<keyword evidence="6" id="KW-0539">Nucleus</keyword>